<keyword evidence="1" id="KW-0812">Transmembrane</keyword>
<feature type="transmembrane region" description="Helical" evidence="1">
    <location>
        <begin position="61"/>
        <end position="78"/>
    </location>
</feature>
<keyword evidence="1" id="KW-0472">Membrane</keyword>
<proteinExistence type="predicted"/>
<feature type="transmembrane region" description="Helical" evidence="1">
    <location>
        <begin position="35"/>
        <end position="54"/>
    </location>
</feature>
<gene>
    <name evidence="2" type="ORF">D7X32_36085</name>
</gene>
<comment type="caution">
    <text evidence="2">The sequence shown here is derived from an EMBL/GenBank/DDBJ whole genome shotgun (WGS) entry which is preliminary data.</text>
</comment>
<evidence type="ECO:0000313" key="2">
    <source>
        <dbReference type="EMBL" id="RKG96427.1"/>
    </source>
</evidence>
<accession>A0A3A8JL05</accession>
<keyword evidence="1" id="KW-1133">Transmembrane helix</keyword>
<name>A0A3A8JL05_9BACT</name>
<keyword evidence="3" id="KW-1185">Reference proteome</keyword>
<protein>
    <submittedName>
        <fullName evidence="2">Uncharacterized protein</fullName>
    </submittedName>
</protein>
<reference evidence="3" key="1">
    <citation type="submission" date="2018-09" db="EMBL/GenBank/DDBJ databases">
        <authorList>
            <person name="Livingstone P.G."/>
            <person name="Whitworth D.E."/>
        </authorList>
    </citation>
    <scope>NUCLEOTIDE SEQUENCE [LARGE SCALE GENOMIC DNA]</scope>
    <source>
        <strain evidence="3">CA043D</strain>
    </source>
</reference>
<dbReference type="EMBL" id="RAWE01000214">
    <property type="protein sequence ID" value="RKG96427.1"/>
    <property type="molecule type" value="Genomic_DNA"/>
</dbReference>
<evidence type="ECO:0000313" key="3">
    <source>
        <dbReference type="Proteomes" id="UP000268313"/>
    </source>
</evidence>
<sequence>MTAMTAINTAADRLKEMGGLELLLYGWVGVPKLQFGWLANPLLLVALGLLAAGAYRKALRVGTAACVLGLSSLTWYAVPIPVSFGGANSDLQLFHPSIGFFFWMASLLVAPVTAHLLSQRETGSKPQVSSPSEPNV</sequence>
<feature type="transmembrane region" description="Helical" evidence="1">
    <location>
        <begin position="98"/>
        <end position="117"/>
    </location>
</feature>
<evidence type="ECO:0000256" key="1">
    <source>
        <dbReference type="SAM" id="Phobius"/>
    </source>
</evidence>
<organism evidence="2 3">
    <name type="scientific">Corallococcus carmarthensis</name>
    <dbReference type="NCBI Taxonomy" id="2316728"/>
    <lineage>
        <taxon>Bacteria</taxon>
        <taxon>Pseudomonadati</taxon>
        <taxon>Myxococcota</taxon>
        <taxon>Myxococcia</taxon>
        <taxon>Myxococcales</taxon>
        <taxon>Cystobacterineae</taxon>
        <taxon>Myxococcaceae</taxon>
        <taxon>Corallococcus</taxon>
    </lineage>
</organism>
<dbReference type="AlphaFoldDB" id="A0A3A8JL05"/>
<dbReference type="Proteomes" id="UP000268313">
    <property type="component" value="Unassembled WGS sequence"/>
</dbReference>